<gene>
    <name evidence="3" type="ORF">P5G50_04955</name>
</gene>
<dbReference type="PANTHER" id="PTHR12110">
    <property type="entry name" value="HYDROXYPYRUVATE ISOMERASE"/>
    <property type="match status" value="1"/>
</dbReference>
<dbReference type="EMBL" id="JAROCF010000001">
    <property type="protein sequence ID" value="MDN4613796.1"/>
    <property type="molecule type" value="Genomic_DNA"/>
</dbReference>
<keyword evidence="1" id="KW-0119">Carbohydrate metabolism</keyword>
<dbReference type="InterPro" id="IPR050312">
    <property type="entry name" value="IolE/XylAMocC-like"/>
</dbReference>
<dbReference type="Proteomes" id="UP001174208">
    <property type="component" value="Unassembled WGS sequence"/>
</dbReference>
<proteinExistence type="predicted"/>
<accession>A0ABT8K8K4</accession>
<reference evidence="3" key="1">
    <citation type="submission" date="2023-06" db="EMBL/GenBank/DDBJ databases">
        <title>MT1 and MT2 Draft Genomes of Novel Species.</title>
        <authorList>
            <person name="Venkateswaran K."/>
        </authorList>
    </citation>
    <scope>NUCLEOTIDE SEQUENCE</scope>
    <source>
        <strain evidence="3">F6_8S_P_1B</strain>
    </source>
</reference>
<evidence type="ECO:0000313" key="3">
    <source>
        <dbReference type="EMBL" id="MDN4613796.1"/>
    </source>
</evidence>
<evidence type="ECO:0000259" key="2">
    <source>
        <dbReference type="Pfam" id="PF01261"/>
    </source>
</evidence>
<dbReference type="Pfam" id="PF01261">
    <property type="entry name" value="AP_endonuc_2"/>
    <property type="match status" value="1"/>
</dbReference>
<dbReference type="InterPro" id="IPR036237">
    <property type="entry name" value="Xyl_isomerase-like_sf"/>
</dbReference>
<dbReference type="PANTHER" id="PTHR12110:SF41">
    <property type="entry name" value="INOSOSE DEHYDRATASE"/>
    <property type="match status" value="1"/>
</dbReference>
<evidence type="ECO:0000256" key="1">
    <source>
        <dbReference type="ARBA" id="ARBA00023277"/>
    </source>
</evidence>
<evidence type="ECO:0000313" key="4">
    <source>
        <dbReference type="Proteomes" id="UP001174208"/>
    </source>
</evidence>
<dbReference type="GO" id="GO:0016853">
    <property type="term" value="F:isomerase activity"/>
    <property type="evidence" value="ECO:0007669"/>
    <property type="project" value="UniProtKB-KW"/>
</dbReference>
<dbReference type="RefSeq" id="WP_301210205.1">
    <property type="nucleotide sequence ID" value="NZ_JAROCF010000001.1"/>
</dbReference>
<protein>
    <submittedName>
        <fullName evidence="3">Sugar phosphate isomerase/epimerase</fullName>
    </submittedName>
</protein>
<keyword evidence="4" id="KW-1185">Reference proteome</keyword>
<name>A0ABT8K8K4_9MICO</name>
<feature type="domain" description="Xylose isomerase-like TIM barrel" evidence="2">
    <location>
        <begin position="32"/>
        <end position="222"/>
    </location>
</feature>
<dbReference type="Gene3D" id="3.20.20.150">
    <property type="entry name" value="Divalent-metal-dependent TIM barrel enzymes"/>
    <property type="match status" value="1"/>
</dbReference>
<keyword evidence="3" id="KW-0413">Isomerase</keyword>
<organism evidence="3 4">
    <name type="scientific">Leifsonia williamsii</name>
    <dbReference type="NCBI Taxonomy" id="3035919"/>
    <lineage>
        <taxon>Bacteria</taxon>
        <taxon>Bacillati</taxon>
        <taxon>Actinomycetota</taxon>
        <taxon>Actinomycetes</taxon>
        <taxon>Micrococcales</taxon>
        <taxon>Microbacteriaceae</taxon>
        <taxon>Leifsonia</taxon>
    </lineage>
</organism>
<dbReference type="InterPro" id="IPR013022">
    <property type="entry name" value="Xyl_isomerase-like_TIM-brl"/>
</dbReference>
<dbReference type="SUPFAM" id="SSF51658">
    <property type="entry name" value="Xylose isomerase-like"/>
    <property type="match status" value="1"/>
</dbReference>
<sequence length="262" mass="28109">MTEPIISDPIISVQLWSVREEIAERGWDAVVDALAAAGFEHVEPFHVSRTLPELAPALARTGITTPTVHGELLGDELPRTIDAAAEAGATLVMHPSFPAERWHEPDGRLAVGRIADDLERAAELAAPLGMRVAFHNHDDDLRVAVDGRPALLALMERVGPSVGVEFDPYWATIAGVDVPATIRALGGRILAVHLKDGPLDGVNEDQVAVGDGELDWPSFVALVPPAAPLVIGLDEFRGSTLDAVIRSRRRVVELVAARDGRR</sequence>
<comment type="caution">
    <text evidence="3">The sequence shown here is derived from an EMBL/GenBank/DDBJ whole genome shotgun (WGS) entry which is preliminary data.</text>
</comment>